<dbReference type="AlphaFoldDB" id="A0A0Q0XQN1"/>
<gene>
    <name evidence="2" type="ORF">AQS70_14995</name>
</gene>
<name>A0A0Q0XQN1_9PSED</name>
<dbReference type="EMBL" id="LLWH01000202">
    <property type="protein sequence ID" value="KQB52290.1"/>
    <property type="molecule type" value="Genomic_DNA"/>
</dbReference>
<dbReference type="RefSeq" id="WP_055104210.1">
    <property type="nucleotide sequence ID" value="NZ_LLWH01000202.1"/>
</dbReference>
<evidence type="ECO:0000313" key="2">
    <source>
        <dbReference type="EMBL" id="KQB52290.1"/>
    </source>
</evidence>
<dbReference type="InterPro" id="IPR021326">
    <property type="entry name" value="DUF2931"/>
</dbReference>
<dbReference type="PROSITE" id="PS51257">
    <property type="entry name" value="PROKAR_LIPOPROTEIN"/>
    <property type="match status" value="1"/>
</dbReference>
<dbReference type="Pfam" id="PF11153">
    <property type="entry name" value="DUF2931"/>
    <property type="match status" value="1"/>
</dbReference>
<keyword evidence="3" id="KW-1185">Reference proteome</keyword>
<keyword evidence="1" id="KW-0732">Signal</keyword>
<dbReference type="STRING" id="1563157.AQS70_14995"/>
<dbReference type="OrthoDB" id="6993804at2"/>
<comment type="caution">
    <text evidence="2">The sequence shown here is derived from an EMBL/GenBank/DDBJ whole genome shotgun (WGS) entry which is preliminary data.</text>
</comment>
<feature type="signal peptide" evidence="1">
    <location>
        <begin position="1"/>
        <end position="23"/>
    </location>
</feature>
<sequence length="219" mass="24506">MKRLKTLALFVGFLILCSCTSDSFLSDSDPKGDTWSLEIFSPPYMQSWAEMVVVEDLKGRSFRSPGGVLGSGNDNLEREYAKGWNSIGGGSHILTGADLPKRIYVRWQSIIEQKTYKGWVDIPEEARQFMRGSVMRKCPGWPERRPANHSAQAILGLAPGGVVGVWVGDNCLNRHQVARVHVGIEPLGPYQGQSSGKYRPIKEQSKRYIERYGIPYGSW</sequence>
<evidence type="ECO:0000313" key="3">
    <source>
        <dbReference type="Proteomes" id="UP000050342"/>
    </source>
</evidence>
<accession>A0A0Q0XQN1</accession>
<dbReference type="Proteomes" id="UP000050342">
    <property type="component" value="Unassembled WGS sequence"/>
</dbReference>
<organism evidence="2 3">
    <name type="scientific">Pseudomonas endophytica</name>
    <dbReference type="NCBI Taxonomy" id="1563157"/>
    <lineage>
        <taxon>Bacteria</taxon>
        <taxon>Pseudomonadati</taxon>
        <taxon>Pseudomonadota</taxon>
        <taxon>Gammaproteobacteria</taxon>
        <taxon>Pseudomonadales</taxon>
        <taxon>Pseudomonadaceae</taxon>
        <taxon>Pseudomonas</taxon>
    </lineage>
</organism>
<evidence type="ECO:0008006" key="4">
    <source>
        <dbReference type="Google" id="ProtNLM"/>
    </source>
</evidence>
<feature type="chain" id="PRO_5006186700" description="DUF2931 domain-containing protein" evidence="1">
    <location>
        <begin position="24"/>
        <end position="219"/>
    </location>
</feature>
<protein>
    <recommendedName>
        <fullName evidence="4">DUF2931 domain-containing protein</fullName>
    </recommendedName>
</protein>
<reference evidence="2 3" key="1">
    <citation type="submission" date="2015-10" db="EMBL/GenBank/DDBJ databases">
        <title>Pseudomonas helleri sp. nov. and Pseudomonas weihenstephanensis sp. nov., isolated from raw cows milk.</title>
        <authorList>
            <person name="Von Neubeck M."/>
            <person name="Huptas C."/>
            <person name="Wenning M."/>
            <person name="Scherer S."/>
        </authorList>
    </citation>
    <scope>NUCLEOTIDE SEQUENCE [LARGE SCALE GENOMIC DNA]</scope>
    <source>
        <strain evidence="2 3">BSTT44</strain>
    </source>
</reference>
<evidence type="ECO:0000256" key="1">
    <source>
        <dbReference type="SAM" id="SignalP"/>
    </source>
</evidence>
<proteinExistence type="predicted"/>